<dbReference type="RefSeq" id="WP_263797960.1">
    <property type="nucleotide sequence ID" value="NZ_AP027141.1"/>
</dbReference>
<dbReference type="Gene3D" id="3.40.50.2300">
    <property type="match status" value="2"/>
</dbReference>
<evidence type="ECO:0000313" key="6">
    <source>
        <dbReference type="EMBL" id="BDV31447.1"/>
    </source>
</evidence>
<evidence type="ECO:0000259" key="5">
    <source>
        <dbReference type="Pfam" id="PF13407"/>
    </source>
</evidence>
<comment type="similarity">
    <text evidence="2">Belongs to the bacterial solute-binding protein 2 family.</text>
</comment>
<feature type="signal peptide" evidence="4">
    <location>
        <begin position="1"/>
        <end position="34"/>
    </location>
</feature>
<feature type="domain" description="Periplasmic binding protein" evidence="5">
    <location>
        <begin position="61"/>
        <end position="309"/>
    </location>
</feature>
<keyword evidence="7" id="KW-1185">Reference proteome</keyword>
<protein>
    <submittedName>
        <fullName evidence="6">Ribose ABC transporter substrate-binding protein</fullName>
    </submittedName>
</protein>
<keyword evidence="3 4" id="KW-0732">Signal</keyword>
<dbReference type="Pfam" id="PF13407">
    <property type="entry name" value="Peripla_BP_4"/>
    <property type="match status" value="1"/>
</dbReference>
<organism evidence="6 7">
    <name type="scientific">Microbacterium terricola</name>
    <dbReference type="NCBI Taxonomy" id="344163"/>
    <lineage>
        <taxon>Bacteria</taxon>
        <taxon>Bacillati</taxon>
        <taxon>Actinomycetota</taxon>
        <taxon>Actinomycetes</taxon>
        <taxon>Micrococcales</taxon>
        <taxon>Microbacteriaceae</taxon>
        <taxon>Microbacterium</taxon>
    </lineage>
</organism>
<dbReference type="InterPro" id="IPR025997">
    <property type="entry name" value="SBP_2_dom"/>
</dbReference>
<evidence type="ECO:0000256" key="2">
    <source>
        <dbReference type="ARBA" id="ARBA00007639"/>
    </source>
</evidence>
<evidence type="ECO:0000256" key="1">
    <source>
        <dbReference type="ARBA" id="ARBA00004196"/>
    </source>
</evidence>
<accession>A0ABM8E0J2</accession>
<evidence type="ECO:0000256" key="4">
    <source>
        <dbReference type="SAM" id="SignalP"/>
    </source>
</evidence>
<gene>
    <name evidence="6" type="ORF">Microterr_21070</name>
</gene>
<comment type="subcellular location">
    <subcellularLocation>
        <location evidence="1">Cell envelope</location>
    </subcellularLocation>
</comment>
<dbReference type="EMBL" id="AP027141">
    <property type="protein sequence ID" value="BDV31447.1"/>
    <property type="molecule type" value="Genomic_DNA"/>
</dbReference>
<evidence type="ECO:0000313" key="7">
    <source>
        <dbReference type="Proteomes" id="UP001317779"/>
    </source>
</evidence>
<dbReference type="PANTHER" id="PTHR46847">
    <property type="entry name" value="D-ALLOSE-BINDING PERIPLASMIC PROTEIN-RELATED"/>
    <property type="match status" value="1"/>
</dbReference>
<reference evidence="6 7" key="1">
    <citation type="submission" date="2022-12" db="EMBL/GenBank/DDBJ databases">
        <title>Microbacterium terricola strain KV-448 chromosome, complete genome.</title>
        <authorList>
            <person name="Oshima T."/>
            <person name="Moriya T."/>
            <person name="Bessho Y."/>
        </authorList>
    </citation>
    <scope>NUCLEOTIDE SEQUENCE [LARGE SCALE GENOMIC DNA]</scope>
    <source>
        <strain evidence="6 7">KV-448</strain>
    </source>
</reference>
<dbReference type="PANTHER" id="PTHR46847:SF1">
    <property type="entry name" value="D-ALLOSE-BINDING PERIPLASMIC PROTEIN-RELATED"/>
    <property type="match status" value="1"/>
</dbReference>
<feature type="chain" id="PRO_5047512803" evidence="4">
    <location>
        <begin position="35"/>
        <end position="361"/>
    </location>
</feature>
<evidence type="ECO:0000256" key="3">
    <source>
        <dbReference type="ARBA" id="ARBA00022729"/>
    </source>
</evidence>
<dbReference type="SUPFAM" id="SSF53822">
    <property type="entry name" value="Periplasmic binding protein-like I"/>
    <property type="match status" value="1"/>
</dbReference>
<sequence length="361" mass="37255">MQSSRTRNRGVAAAAIAVTALTVTLLSGCTSAPADNTGGTESGGAEPEKFVIGFQQPLGGQAWREMGLASLQALAARPEYKDKVEVKIVRTNDNDAAQQNAAIQNLIAEGVDAILFDPASATGADAAIAQAEAAGIPVFANGGPYDNDYVYVVSTDWANAGTVGAEWLVGQLGDNKDVAVLEGLAGVPLNDGSMPGVEEILTSGGANIVARGTNGWNEADAQKAMAQILQSNPDVGGVYSFLTGGQGIPAAFADAGIDFVPVVGGSGYNGEACTLVEYADDGLVGNMVFGQPAIYAKGLEQAVALLEGEDVPQEQLFPPLEITVDNAADYCLPDQADNFQLGYDFPGLDLTVDEVLAFYQK</sequence>
<proteinExistence type="inferred from homology"/>
<dbReference type="Proteomes" id="UP001317779">
    <property type="component" value="Chromosome"/>
</dbReference>
<name>A0ABM8E0J2_9MICO</name>
<dbReference type="PROSITE" id="PS51257">
    <property type="entry name" value="PROKAR_LIPOPROTEIN"/>
    <property type="match status" value="1"/>
</dbReference>
<dbReference type="InterPro" id="IPR028082">
    <property type="entry name" value="Peripla_BP_I"/>
</dbReference>